<sequence>MESKKSKTREGRKHDPLLPRAVCEQFRTKFPQSVIFAPFFADVRHEMLTRHMDRTSLEYDEAPGYCFNDRFPQVLKAAYSERSNVGGSWLHVAVRETDLPLAHECVRLGTRIQLTDRRGYSALYLGCIILKDLLLPDGPVTTHLHLFPGRTVDKQLAPSLASQILELCLFLLGHHADPNEMHNGLSLLGLACLAEQWELIRTLILHGARSSPSSTPPNQLPTRLLKTEGDREVFRSLGWELANKPRPRRPCPCGSARPLEDCHAQAEAQPYPGDVICPCGAMKIHAQCCVKRKDMYWVEQWDRRADRLQRECVPRVDTPLIHEAIAAKLSMSGDERQAFLRQHLDWNHRMLKDLAKSGRIDPAYAAAGCLVQFQPIWCVRFRLSWSENNRKTVRRGFTPCRRLNSIMRYVFGTRPLMFTLLPRSTAAGQQLLKMPPRLVHRGARYTPNARRPTAESLREGTT</sequence>
<dbReference type="Proteomes" id="UP001221757">
    <property type="component" value="Unassembled WGS sequence"/>
</dbReference>
<dbReference type="Gene3D" id="1.25.40.20">
    <property type="entry name" value="Ankyrin repeat-containing domain"/>
    <property type="match status" value="1"/>
</dbReference>
<organism evidence="1 2">
    <name type="scientific">Mycena rosella</name>
    <name type="common">Pink bonnet</name>
    <name type="synonym">Agaricus rosellus</name>
    <dbReference type="NCBI Taxonomy" id="1033263"/>
    <lineage>
        <taxon>Eukaryota</taxon>
        <taxon>Fungi</taxon>
        <taxon>Dikarya</taxon>
        <taxon>Basidiomycota</taxon>
        <taxon>Agaricomycotina</taxon>
        <taxon>Agaricomycetes</taxon>
        <taxon>Agaricomycetidae</taxon>
        <taxon>Agaricales</taxon>
        <taxon>Marasmiineae</taxon>
        <taxon>Mycenaceae</taxon>
        <taxon>Mycena</taxon>
    </lineage>
</organism>
<protein>
    <submittedName>
        <fullName evidence="1">Uncharacterized protein</fullName>
    </submittedName>
</protein>
<comment type="caution">
    <text evidence="1">The sequence shown here is derived from an EMBL/GenBank/DDBJ whole genome shotgun (WGS) entry which is preliminary data.</text>
</comment>
<name>A0AAD7H192_MYCRO</name>
<accession>A0AAD7H192</accession>
<reference evidence="1" key="1">
    <citation type="submission" date="2023-03" db="EMBL/GenBank/DDBJ databases">
        <title>Massive genome expansion in bonnet fungi (Mycena s.s.) driven by repeated elements and novel gene families across ecological guilds.</title>
        <authorList>
            <consortium name="Lawrence Berkeley National Laboratory"/>
            <person name="Harder C.B."/>
            <person name="Miyauchi S."/>
            <person name="Viragh M."/>
            <person name="Kuo A."/>
            <person name="Thoen E."/>
            <person name="Andreopoulos B."/>
            <person name="Lu D."/>
            <person name="Skrede I."/>
            <person name="Drula E."/>
            <person name="Henrissat B."/>
            <person name="Morin E."/>
            <person name="Kohler A."/>
            <person name="Barry K."/>
            <person name="LaButti K."/>
            <person name="Morin E."/>
            <person name="Salamov A."/>
            <person name="Lipzen A."/>
            <person name="Mereny Z."/>
            <person name="Hegedus B."/>
            <person name="Baldrian P."/>
            <person name="Stursova M."/>
            <person name="Weitz H."/>
            <person name="Taylor A."/>
            <person name="Grigoriev I.V."/>
            <person name="Nagy L.G."/>
            <person name="Martin F."/>
            <person name="Kauserud H."/>
        </authorList>
    </citation>
    <scope>NUCLEOTIDE SEQUENCE</scope>
    <source>
        <strain evidence="1">CBHHK067</strain>
    </source>
</reference>
<evidence type="ECO:0000313" key="2">
    <source>
        <dbReference type="Proteomes" id="UP001221757"/>
    </source>
</evidence>
<dbReference type="AlphaFoldDB" id="A0AAD7H192"/>
<gene>
    <name evidence="1" type="ORF">B0H17DRAFT_227562</name>
</gene>
<dbReference type="EMBL" id="JARKIE010000002">
    <property type="protein sequence ID" value="KAJ7709477.1"/>
    <property type="molecule type" value="Genomic_DNA"/>
</dbReference>
<keyword evidence="2" id="KW-1185">Reference proteome</keyword>
<dbReference type="InterPro" id="IPR036770">
    <property type="entry name" value="Ankyrin_rpt-contain_sf"/>
</dbReference>
<dbReference type="SUPFAM" id="SSF48403">
    <property type="entry name" value="Ankyrin repeat"/>
    <property type="match status" value="1"/>
</dbReference>
<proteinExistence type="predicted"/>
<evidence type="ECO:0000313" key="1">
    <source>
        <dbReference type="EMBL" id="KAJ7709477.1"/>
    </source>
</evidence>